<feature type="compositionally biased region" description="Polar residues" evidence="1">
    <location>
        <begin position="2604"/>
        <end position="2614"/>
    </location>
</feature>
<dbReference type="CDD" id="cd10719">
    <property type="entry name" value="DnaJ_zf"/>
    <property type="match status" value="2"/>
</dbReference>
<name>A0A1I8FVZ1_9PLAT</name>
<dbReference type="GO" id="GO:0031072">
    <property type="term" value="F:heat shock protein binding"/>
    <property type="evidence" value="ECO:0007669"/>
    <property type="project" value="InterPro"/>
</dbReference>
<organism evidence="2 3">
    <name type="scientific">Macrostomum lignano</name>
    <dbReference type="NCBI Taxonomy" id="282301"/>
    <lineage>
        <taxon>Eukaryota</taxon>
        <taxon>Metazoa</taxon>
        <taxon>Spiralia</taxon>
        <taxon>Lophotrochozoa</taxon>
        <taxon>Platyhelminthes</taxon>
        <taxon>Rhabditophora</taxon>
        <taxon>Macrostomorpha</taxon>
        <taxon>Macrostomida</taxon>
        <taxon>Macrostomidae</taxon>
        <taxon>Macrostomum</taxon>
    </lineage>
</organism>
<sequence>YMGSTMRRKALDDVRRRSEKYSTAAQRLQQMHMYTWRQYCSREGNQLFRCEIFEPAKTAGASYRMAAESEVHRGQVAADDANADAGLVQRQPALERPLGVAAKRVVAGREQHARLRGGAHSWRLFHNEVEILTNLLSYNGYPKNFVMKIVNSFLNDKLTEPNRMKNHSAVLEPIIKAYHRFWPIKAYYIAARGCGHSARRGLASSGALGVAVCVLGATASAKLADDDFDRRSRRKRQRVAGHPLHAPSRHLEWRLRLDGTDPPSQHRVADLDVPLLVDADSLRAGRAAGLRRLAADSSAARLRSTHTSNILLLMGHTKSVLIDSQAPARRRGPEGDYREAWPGGWRVRLDGVAAEPLVIVTSWHDDSLVPNEDSIHRGQLLLQRVEGPYLGSGAISTTALCHRYSRPDDSSRRSSWRMADQAGVVDEVYFGRRSVKQPKSLNTLACLSSFLTMSSTCPWCTPLDLAPSTAGSASAICSTCWPAVGGGPTCRMSIRVSGRLPANYGDAFSFDDVKRGDCMPAGRKWGRSSPSCPAAACRSDPYTNSLSEEVACRRGRCLRLSNVAPAPLSINTDSLEPLISWVCRLLDPKYAGVRVVHLLVAGLVLQRRDGVGVALRGVLPGPASSREVVELRALFAALALRCYAEKKTNSSILARLSPRQARLPKPKVASTDLSCIVGSLSRPIFSTISSYTLSATSGFSIIKRMAQRKVFAVVSVPARNSSVTAMASRVSLNSSGRISWKYGSSEARREPNTSWQMMLLAAELMRTVVSMGAPAAASIERCRWSVSTAMISSAPRRPKPKSRSVFRVNRRYSRQISPHDNATDVAEDTGCKCLALPAAQLLCIVHHCFFEGRPSVKHVDTLRAKVDANNWLCAKSLVEGQVHGLRQVAQTSDHGVPANRWRILAVEALAAEPVEAQSRRTASDRQSCCRGHFVFQLYLGKRLLTATSLETWSPLLLPSPRVPVLFSRAAVLSSRAAVLSSIAAVLFSRAAVLSSRAVLLSSRAAVLSPRVAVLSSRAAGTDAVVQHADELVVTDFATAAGVQLADHPLGQPLGRLSGLTVPHEGLHRHLQLLGADEAVAILIQMPEDRLQTGKSASAYKTYLNDGLADEGLGRLETFNQLGDWESALLVLKAAERFHALPQVALRHLHAAAGVDAQKGLQLAAARLPGRPEWLRAAALLAGRRIGSAGAERANISQASAAVSMSSVIPAWQFTWQSAATMPSASNKVGSVESLRVEQDDEEDRRLAMKLIADKRLEALDIVEGYELIGLPGEMAHQPAPNRQPRQFDARAGIKSFERLPKVTAEIAREILVAQAPQKCCQSKQFLWDMPITKVENTLAWHLDRGWRGGFQCGCTGAAGRVVWPPHSSPSTELGHERRVVAEAARAPRSGCRRRRGREAGAEGSRAPMAAGRRTGAERGCEAGAEGGGAPGGRRRQQQQGARRAPKAAGRQAGAEGGGAPGGPRRQQGARRAPMTAGRQAGADGSRASGGRRRQQGRAAGPHPRQSTYCLETYVESRFTCWSYEPFSGQKLDSPNEGKAPGPGRPREMFVDQDKELIVPHTSTVTPCHHCNAKGKTVCHKCRGKKLTRCGDCGGHGRKTVAQGAVLRKVDCGECDGQGKRRCPLCSGSGEETCTTCSGHQQLVFAVKLKCEWRGKNADYIEERTDLPDELVRDVTGKVIFEEEGELLTPISNFPISPVNRASKSLIGAHENSLKGQRVLRQRHNLRGIPVTEVHYEHEGRQGVFFVYGFENKLFAQGLPSGSCCSLLLNCFDQYCLETYVESRFTCWSYEPFSGQKLDSPNEGKAPGPWEVELRPREMFVDQDKELIVPHTSTVTPCHHCNAKGKTVCHKCRGKKLTRCGDCGGHGRKTVAQGAVLRKVDCGECDGQGKRRCPLCSGSGEETCTTCSGHQQLVFAVKLKCEWRGKNADYIEERTDLPDELVRDVTGKVIFEEEGELLTPISNFPISPVNRASKSLIGAHENSLKGQRVLRQRHNLRGIPVTEVHYEHEGRQGVFFVYGFENKLFAQGLPSGSCCSLLAAAPQQPQDGLKGAIIDLPAEVAGRPVADHLADLGVQLSLHLGELFFPPAVQAVGHNSRRVVGGLDIICCPAAQVRGQARHLGHVAQQPQHIPHQLLRGIRRSGVHAAAQFGSLSSVMFHRMLQAELRHCACGAPAIRLGGFKQFWINCSARVTSRHSQPTNCRSGSSKEIANRLNFVIQQQEEGQQEVASGQRVGPPAVDGGGNDVQAAADCVEKAGRAGLQVGADEVVDRCGGLQEQCLELFVGPDEVLHDVEQAVQQAQAAGGAVVGAWLSGQPQELEQRAQHDGRSLGVAGELAQQAGKASKAALGANAVSAIKAIKAAGRAKQAESKAASSADRAGAASARLVNDRSSRRRRGSRCSRRRRRSAASAKGNSSVSASGSGSLCGSPMSSTSKSGNFSHRASKPLASDSDSSSRRAATSVSKLYVSSSSATCSRDLCTVIFASFSEGWLFSQLKCKQLTVMSSESARNRATQRRRPRQRSAGICGAASSCAAVMPLPARSSETRLAQMKRTSRSARGFESGWAGRRARKQVETGGREVEQGGEQLLLSAGVGLVPKAGRRVARQQVQAGHTSAAEQGHLADGGGSDADGLVRHLAVVKAGWGEPAHAIKQGQQQQLGPQLAPVQPAVLPSQRAAGLPVGVAGQQLPGAQLHEAQVWRLRCHGVRFDGVAGIGLGA</sequence>
<dbReference type="Proteomes" id="UP000095280">
    <property type="component" value="Unplaced"/>
</dbReference>
<feature type="compositionally biased region" description="Low complexity" evidence="1">
    <location>
        <begin position="2368"/>
        <end position="2382"/>
    </location>
</feature>
<feature type="region of interest" description="Disordered" evidence="1">
    <location>
        <begin position="1383"/>
        <end position="1505"/>
    </location>
</feature>
<evidence type="ECO:0000256" key="1">
    <source>
        <dbReference type="SAM" id="MobiDB-lite"/>
    </source>
</evidence>
<feature type="compositionally biased region" description="Low complexity" evidence="1">
    <location>
        <begin position="2443"/>
        <end position="2453"/>
    </location>
</feature>
<feature type="compositionally biased region" description="Low complexity" evidence="1">
    <location>
        <begin position="2406"/>
        <end position="2426"/>
    </location>
</feature>
<dbReference type="InterPro" id="IPR052789">
    <property type="entry name" value="SSUH2_homolog"/>
</dbReference>
<reference evidence="3" key="1">
    <citation type="submission" date="2016-11" db="UniProtKB">
        <authorList>
            <consortium name="WormBaseParasite"/>
        </authorList>
    </citation>
    <scope>IDENTIFICATION</scope>
</reference>
<proteinExistence type="predicted"/>
<feature type="region of interest" description="Disordered" evidence="1">
    <location>
        <begin position="2602"/>
        <end position="2625"/>
    </location>
</feature>
<dbReference type="PANTHER" id="PTHR48465:SF1">
    <property type="entry name" value="PROTEIN SSUH2 HOMOLOG"/>
    <property type="match status" value="1"/>
</dbReference>
<accession>A0A1I8FVZ1</accession>
<protein>
    <submittedName>
        <fullName evidence="3">Rab-GAP TBC domain-containing protein</fullName>
    </submittedName>
</protein>
<dbReference type="GO" id="GO:0051082">
    <property type="term" value="F:unfolded protein binding"/>
    <property type="evidence" value="ECO:0007669"/>
    <property type="project" value="InterPro"/>
</dbReference>
<keyword evidence="2" id="KW-1185">Reference proteome</keyword>
<feature type="region of interest" description="Disordered" evidence="1">
    <location>
        <begin position="2503"/>
        <end position="2522"/>
    </location>
</feature>
<evidence type="ECO:0000313" key="3">
    <source>
        <dbReference type="WBParaSite" id="maker-uti_cns_0000199-snap-gene-0.7-mRNA-1"/>
    </source>
</evidence>
<feature type="compositionally biased region" description="Basic residues" evidence="1">
    <location>
        <begin position="2390"/>
        <end position="2405"/>
    </location>
</feature>
<dbReference type="InterPro" id="IPR001305">
    <property type="entry name" value="HSP_DnaJ_Cys-rich_dom"/>
</dbReference>
<evidence type="ECO:0000313" key="2">
    <source>
        <dbReference type="Proteomes" id="UP000095280"/>
    </source>
</evidence>
<feature type="region of interest" description="Disordered" evidence="1">
    <location>
        <begin position="2368"/>
        <end position="2453"/>
    </location>
</feature>
<feature type="compositionally biased region" description="Low complexity" evidence="1">
    <location>
        <begin position="1462"/>
        <end position="1488"/>
    </location>
</feature>
<dbReference type="PANTHER" id="PTHR48465">
    <property type="entry name" value="PROTEIN SSUH2 HOMOLOG"/>
    <property type="match status" value="1"/>
</dbReference>
<feature type="compositionally biased region" description="Low complexity" evidence="1">
    <location>
        <begin position="1437"/>
        <end position="1453"/>
    </location>
</feature>
<feature type="region of interest" description="Disordered" evidence="1">
    <location>
        <begin position="2541"/>
        <end position="2577"/>
    </location>
</feature>
<feature type="compositionally biased region" description="Polar residues" evidence="1">
    <location>
        <begin position="2427"/>
        <end position="2439"/>
    </location>
</feature>
<feature type="compositionally biased region" description="Low complexity" evidence="1">
    <location>
        <begin position="1401"/>
        <end position="1413"/>
    </location>
</feature>
<dbReference type="WBParaSite" id="maker-uti_cns_0000199-snap-gene-0.7-mRNA-1">
    <property type="protein sequence ID" value="maker-uti_cns_0000199-snap-gene-0.7-mRNA-1"/>
    <property type="gene ID" value="maker-uti_cns_0000199-snap-gene-0.7"/>
</dbReference>